<dbReference type="EMBL" id="MU865994">
    <property type="protein sequence ID" value="KAK4443395.1"/>
    <property type="molecule type" value="Genomic_DNA"/>
</dbReference>
<dbReference type="InterPro" id="IPR029044">
    <property type="entry name" value="Nucleotide-diphossugar_trans"/>
</dbReference>
<name>A0AAV9G525_9PEZI</name>
<dbReference type="Pfam" id="PF04488">
    <property type="entry name" value="Gly_transf_sug"/>
    <property type="match status" value="1"/>
</dbReference>
<comment type="similarity">
    <text evidence="1">Belongs to the glycosyltransferase 32 family.</text>
</comment>
<dbReference type="InterPro" id="IPR039367">
    <property type="entry name" value="Och1-like"/>
</dbReference>
<protein>
    <submittedName>
        <fullName evidence="2">Glycosyltransferase</fullName>
    </submittedName>
</protein>
<dbReference type="AlphaFoldDB" id="A0AAV9G525"/>
<sequence length="303" mass="33601">MPAASKFTTITALLIISLFLFLYNSFGLRGLAATSGLGGRPSAAVPKKLWYKLGPKGLSDNSREWTNSCIQNNKDYVANFMTDESADAYVRERYGALRPDLVEIYLGISVPILKADMFRYLVLYAEGGVYCDLDVSCDAPIDQWIPQQYKDDASVVVGWEFDVGWGDRFVRQFTTWTIMAKPGSPHIWAVVEDILRGLRETMRAKDVPVEKLTREIVGDIVDATGPRRFTRSTLKSVGETFNTTVDGITELWEPKLIGDVLILPGYAFAASANKYGEGVAVPSPLVTHHYAGTWKNEHGGEMS</sequence>
<dbReference type="GO" id="GO:0000009">
    <property type="term" value="F:alpha-1,6-mannosyltransferase activity"/>
    <property type="evidence" value="ECO:0007669"/>
    <property type="project" value="InterPro"/>
</dbReference>
<proteinExistence type="inferred from homology"/>
<dbReference type="Gene3D" id="3.90.550.20">
    <property type="match status" value="1"/>
</dbReference>
<keyword evidence="3" id="KW-1185">Reference proteome</keyword>
<evidence type="ECO:0000313" key="2">
    <source>
        <dbReference type="EMBL" id="KAK4443395.1"/>
    </source>
</evidence>
<organism evidence="2 3">
    <name type="scientific">Podospora aff. communis PSN243</name>
    <dbReference type="NCBI Taxonomy" id="3040156"/>
    <lineage>
        <taxon>Eukaryota</taxon>
        <taxon>Fungi</taxon>
        <taxon>Dikarya</taxon>
        <taxon>Ascomycota</taxon>
        <taxon>Pezizomycotina</taxon>
        <taxon>Sordariomycetes</taxon>
        <taxon>Sordariomycetidae</taxon>
        <taxon>Sordariales</taxon>
        <taxon>Podosporaceae</taxon>
        <taxon>Podospora</taxon>
    </lineage>
</organism>
<dbReference type="GO" id="GO:0000136">
    <property type="term" value="C:mannan polymerase complex"/>
    <property type="evidence" value="ECO:0007669"/>
    <property type="project" value="TreeGrafter"/>
</dbReference>
<dbReference type="GO" id="GO:0006487">
    <property type="term" value="P:protein N-linked glycosylation"/>
    <property type="evidence" value="ECO:0007669"/>
    <property type="project" value="TreeGrafter"/>
</dbReference>
<reference evidence="2" key="2">
    <citation type="submission" date="2023-05" db="EMBL/GenBank/DDBJ databases">
        <authorList>
            <consortium name="Lawrence Berkeley National Laboratory"/>
            <person name="Steindorff A."/>
            <person name="Hensen N."/>
            <person name="Bonometti L."/>
            <person name="Westerberg I."/>
            <person name="Brannstrom I.O."/>
            <person name="Guillou S."/>
            <person name="Cros-Aarteil S."/>
            <person name="Calhoun S."/>
            <person name="Haridas S."/>
            <person name="Kuo A."/>
            <person name="Mondo S."/>
            <person name="Pangilinan J."/>
            <person name="Riley R."/>
            <person name="Labutti K."/>
            <person name="Andreopoulos B."/>
            <person name="Lipzen A."/>
            <person name="Chen C."/>
            <person name="Yanf M."/>
            <person name="Daum C."/>
            <person name="Ng V."/>
            <person name="Clum A."/>
            <person name="Ohm R."/>
            <person name="Martin F."/>
            <person name="Silar P."/>
            <person name="Natvig D."/>
            <person name="Lalanne C."/>
            <person name="Gautier V."/>
            <person name="Ament-Velasquez S.L."/>
            <person name="Kruys A."/>
            <person name="Hutchinson M.I."/>
            <person name="Powell A.J."/>
            <person name="Barry K."/>
            <person name="Miller A.N."/>
            <person name="Grigoriev I.V."/>
            <person name="Debuchy R."/>
            <person name="Gladieux P."/>
            <person name="Thoren M.H."/>
            <person name="Johannesson H."/>
        </authorList>
    </citation>
    <scope>NUCLEOTIDE SEQUENCE</scope>
    <source>
        <strain evidence="2">PSN243</strain>
    </source>
</reference>
<dbReference type="PANTHER" id="PTHR31834:SF8">
    <property type="entry name" value="TRANSFERASE, PUTATIVE (AFU_ORTHOLOGUE AFUA_6G14040)-RELATED"/>
    <property type="match status" value="1"/>
</dbReference>
<dbReference type="SUPFAM" id="SSF53448">
    <property type="entry name" value="Nucleotide-diphospho-sugar transferases"/>
    <property type="match status" value="1"/>
</dbReference>
<dbReference type="InterPro" id="IPR007577">
    <property type="entry name" value="GlycoTrfase_DXD_sugar-bd_CS"/>
</dbReference>
<evidence type="ECO:0000313" key="3">
    <source>
        <dbReference type="Proteomes" id="UP001321760"/>
    </source>
</evidence>
<evidence type="ECO:0000256" key="1">
    <source>
        <dbReference type="ARBA" id="ARBA00009003"/>
    </source>
</evidence>
<comment type="caution">
    <text evidence="2">The sequence shown here is derived from an EMBL/GenBank/DDBJ whole genome shotgun (WGS) entry which is preliminary data.</text>
</comment>
<reference evidence="2" key="1">
    <citation type="journal article" date="2023" name="Mol. Phylogenet. Evol.">
        <title>Genome-scale phylogeny and comparative genomics of the fungal order Sordariales.</title>
        <authorList>
            <person name="Hensen N."/>
            <person name="Bonometti L."/>
            <person name="Westerberg I."/>
            <person name="Brannstrom I.O."/>
            <person name="Guillou S."/>
            <person name="Cros-Aarteil S."/>
            <person name="Calhoun S."/>
            <person name="Haridas S."/>
            <person name="Kuo A."/>
            <person name="Mondo S."/>
            <person name="Pangilinan J."/>
            <person name="Riley R."/>
            <person name="LaButti K."/>
            <person name="Andreopoulos B."/>
            <person name="Lipzen A."/>
            <person name="Chen C."/>
            <person name="Yan M."/>
            <person name="Daum C."/>
            <person name="Ng V."/>
            <person name="Clum A."/>
            <person name="Steindorff A."/>
            <person name="Ohm R.A."/>
            <person name="Martin F."/>
            <person name="Silar P."/>
            <person name="Natvig D.O."/>
            <person name="Lalanne C."/>
            <person name="Gautier V."/>
            <person name="Ament-Velasquez S.L."/>
            <person name="Kruys A."/>
            <person name="Hutchinson M.I."/>
            <person name="Powell A.J."/>
            <person name="Barry K."/>
            <person name="Miller A.N."/>
            <person name="Grigoriev I.V."/>
            <person name="Debuchy R."/>
            <person name="Gladieux P."/>
            <person name="Hiltunen Thoren M."/>
            <person name="Johannesson H."/>
        </authorList>
    </citation>
    <scope>NUCLEOTIDE SEQUENCE</scope>
    <source>
        <strain evidence="2">PSN243</strain>
    </source>
</reference>
<gene>
    <name evidence="2" type="ORF">QBC34DRAFT_362131</name>
</gene>
<accession>A0AAV9G525</accession>
<dbReference type="PANTHER" id="PTHR31834">
    <property type="entry name" value="INITIATION-SPECIFIC ALPHA-1,6-MANNOSYLTRANSFERASE"/>
    <property type="match status" value="1"/>
</dbReference>
<dbReference type="Proteomes" id="UP001321760">
    <property type="component" value="Unassembled WGS sequence"/>
</dbReference>